<feature type="transmembrane region" description="Helical" evidence="1">
    <location>
        <begin position="19"/>
        <end position="37"/>
    </location>
</feature>
<keyword evidence="3" id="KW-1185">Reference proteome</keyword>
<name>A0A5P1EEH5_ASPOF</name>
<organism evidence="2 3">
    <name type="scientific">Asparagus officinalis</name>
    <name type="common">Garden asparagus</name>
    <dbReference type="NCBI Taxonomy" id="4686"/>
    <lineage>
        <taxon>Eukaryota</taxon>
        <taxon>Viridiplantae</taxon>
        <taxon>Streptophyta</taxon>
        <taxon>Embryophyta</taxon>
        <taxon>Tracheophyta</taxon>
        <taxon>Spermatophyta</taxon>
        <taxon>Magnoliopsida</taxon>
        <taxon>Liliopsida</taxon>
        <taxon>Asparagales</taxon>
        <taxon>Asparagaceae</taxon>
        <taxon>Asparagoideae</taxon>
        <taxon>Asparagus</taxon>
    </lineage>
</organism>
<accession>A0A5P1EEH5</accession>
<evidence type="ECO:0000313" key="3">
    <source>
        <dbReference type="Proteomes" id="UP000243459"/>
    </source>
</evidence>
<keyword evidence="1" id="KW-1133">Transmembrane helix</keyword>
<keyword evidence="1" id="KW-0472">Membrane</keyword>
<sequence>MFPDAETAPCSECAYPTTIFISGAVSVCILIFLLAFYRNNVLKDDGSSSSLPGSGTAIRAMETLPREEPTQGTACNPRVVELWVVSYG</sequence>
<dbReference type="AlphaFoldDB" id="A0A5P1EEH5"/>
<keyword evidence="1" id="KW-0812">Transmembrane</keyword>
<protein>
    <submittedName>
        <fullName evidence="2">Uncharacterized protein</fullName>
    </submittedName>
</protein>
<dbReference type="EMBL" id="CM007387">
    <property type="protein sequence ID" value="ONK64305.1"/>
    <property type="molecule type" value="Genomic_DNA"/>
</dbReference>
<evidence type="ECO:0000313" key="2">
    <source>
        <dbReference type="EMBL" id="ONK64305.1"/>
    </source>
</evidence>
<dbReference type="Proteomes" id="UP000243459">
    <property type="component" value="Chromosome 7"/>
</dbReference>
<gene>
    <name evidence="2" type="ORF">A4U43_C07F24310</name>
</gene>
<evidence type="ECO:0000256" key="1">
    <source>
        <dbReference type="SAM" id="Phobius"/>
    </source>
</evidence>
<proteinExistence type="predicted"/>
<dbReference type="Gramene" id="ONK64305">
    <property type="protein sequence ID" value="ONK64305"/>
    <property type="gene ID" value="A4U43_C07F24310"/>
</dbReference>
<reference evidence="3" key="1">
    <citation type="journal article" date="2017" name="Nat. Commun.">
        <title>The asparagus genome sheds light on the origin and evolution of a young Y chromosome.</title>
        <authorList>
            <person name="Harkess A."/>
            <person name="Zhou J."/>
            <person name="Xu C."/>
            <person name="Bowers J.E."/>
            <person name="Van der Hulst R."/>
            <person name="Ayyampalayam S."/>
            <person name="Mercati F."/>
            <person name="Riccardi P."/>
            <person name="McKain M.R."/>
            <person name="Kakrana A."/>
            <person name="Tang H."/>
            <person name="Ray J."/>
            <person name="Groenendijk J."/>
            <person name="Arikit S."/>
            <person name="Mathioni S.M."/>
            <person name="Nakano M."/>
            <person name="Shan H."/>
            <person name="Telgmann-Rauber A."/>
            <person name="Kanno A."/>
            <person name="Yue Z."/>
            <person name="Chen H."/>
            <person name="Li W."/>
            <person name="Chen Y."/>
            <person name="Xu X."/>
            <person name="Zhang Y."/>
            <person name="Luo S."/>
            <person name="Chen H."/>
            <person name="Gao J."/>
            <person name="Mao Z."/>
            <person name="Pires J.C."/>
            <person name="Luo M."/>
            <person name="Kudrna D."/>
            <person name="Wing R.A."/>
            <person name="Meyers B.C."/>
            <person name="Yi K."/>
            <person name="Kong H."/>
            <person name="Lavrijsen P."/>
            <person name="Sunseri F."/>
            <person name="Falavigna A."/>
            <person name="Ye Y."/>
            <person name="Leebens-Mack J.H."/>
            <person name="Chen G."/>
        </authorList>
    </citation>
    <scope>NUCLEOTIDE SEQUENCE [LARGE SCALE GENOMIC DNA]</scope>
    <source>
        <strain evidence="3">cv. DH0086</strain>
    </source>
</reference>